<dbReference type="Pfam" id="PF14009">
    <property type="entry name" value="PADRE"/>
    <property type="match status" value="1"/>
</dbReference>
<accession>A0AAN7M4A3</accession>
<dbReference type="Proteomes" id="UP001346149">
    <property type="component" value="Unassembled WGS sequence"/>
</dbReference>
<comment type="caution">
    <text evidence="1">The sequence shown here is derived from an EMBL/GenBank/DDBJ whole genome shotgun (WGS) entry which is preliminary data.</text>
</comment>
<protein>
    <submittedName>
        <fullName evidence="1">Uncharacterized protein</fullName>
    </submittedName>
</protein>
<dbReference type="InterPro" id="IPR025322">
    <property type="entry name" value="PADRE_dom"/>
</dbReference>
<reference evidence="1 2" key="1">
    <citation type="journal article" date="2023" name="Hortic Res">
        <title>Pangenome of water caltrop reveals structural variations and asymmetric subgenome divergence after allopolyploidization.</title>
        <authorList>
            <person name="Zhang X."/>
            <person name="Chen Y."/>
            <person name="Wang L."/>
            <person name="Yuan Y."/>
            <person name="Fang M."/>
            <person name="Shi L."/>
            <person name="Lu R."/>
            <person name="Comes H.P."/>
            <person name="Ma Y."/>
            <person name="Chen Y."/>
            <person name="Huang G."/>
            <person name="Zhou Y."/>
            <person name="Zheng Z."/>
            <person name="Qiu Y."/>
        </authorList>
    </citation>
    <scope>NUCLEOTIDE SEQUENCE [LARGE SCALE GENOMIC DNA]</scope>
    <source>
        <strain evidence="1">F231</strain>
    </source>
</reference>
<name>A0AAN7M4A3_TRANT</name>
<organism evidence="1 2">
    <name type="scientific">Trapa natans</name>
    <name type="common">Water chestnut</name>
    <dbReference type="NCBI Taxonomy" id="22666"/>
    <lineage>
        <taxon>Eukaryota</taxon>
        <taxon>Viridiplantae</taxon>
        <taxon>Streptophyta</taxon>
        <taxon>Embryophyta</taxon>
        <taxon>Tracheophyta</taxon>
        <taxon>Spermatophyta</taxon>
        <taxon>Magnoliopsida</taxon>
        <taxon>eudicotyledons</taxon>
        <taxon>Gunneridae</taxon>
        <taxon>Pentapetalae</taxon>
        <taxon>rosids</taxon>
        <taxon>malvids</taxon>
        <taxon>Myrtales</taxon>
        <taxon>Lythraceae</taxon>
        <taxon>Trapa</taxon>
    </lineage>
</organism>
<dbReference type="AlphaFoldDB" id="A0AAN7M4A3"/>
<keyword evidence="2" id="KW-1185">Reference proteome</keyword>
<evidence type="ECO:0000313" key="1">
    <source>
        <dbReference type="EMBL" id="KAK4791557.1"/>
    </source>
</evidence>
<evidence type="ECO:0000313" key="2">
    <source>
        <dbReference type="Proteomes" id="UP001346149"/>
    </source>
</evidence>
<dbReference type="PANTHER" id="PTHR33052">
    <property type="entry name" value="DUF4228 DOMAIN PROTEIN-RELATED"/>
    <property type="match status" value="1"/>
</dbReference>
<dbReference type="EMBL" id="JAXQNO010000009">
    <property type="protein sequence ID" value="KAK4791557.1"/>
    <property type="molecule type" value="Genomic_DNA"/>
</dbReference>
<sequence length="216" mass="23774">MGNFSSSNLSRRPGKVILSDGTVQELEAMQTLTAAELMLEHPRQVVAELQSAISGKRPRPLPADEKLEPSKMYLMLPVKRGKPASLSAEETRRVLLIASSAIRARSSPGLASYWGILPLFARVCTNGLAGDKRHRPYVEPKKRGKCGGVRVEGKGEKKAVAVTGWGRLVQPEFDFSEVPEGQPEYLSRQLSGRGWKPTLDPIAEKKMDQGASHWLF</sequence>
<proteinExistence type="predicted"/>
<gene>
    <name evidence="1" type="ORF">SAY86_031970</name>
</gene>